<dbReference type="EMBL" id="JABANN010001151">
    <property type="protein sequence ID" value="KAF4650900.1"/>
    <property type="molecule type" value="Genomic_DNA"/>
</dbReference>
<name>A0A7J6KU96_PEROL</name>
<feature type="non-terminal residue" evidence="2">
    <location>
        <position position="604"/>
    </location>
</feature>
<protein>
    <submittedName>
        <fullName evidence="2">Uncharacterized protein</fullName>
    </submittedName>
</protein>
<evidence type="ECO:0000256" key="1">
    <source>
        <dbReference type="SAM" id="MobiDB-lite"/>
    </source>
</evidence>
<proteinExistence type="predicted"/>
<dbReference type="EMBL" id="JABAHT010001136">
    <property type="protein sequence ID" value="KAF4650066.1"/>
    <property type="molecule type" value="Genomic_DNA"/>
</dbReference>
<gene>
    <name evidence="3" type="ORF">FOL46_000664</name>
    <name evidence="2" type="ORF">FOZ61_000698</name>
</gene>
<sequence length="604" mass="67074">RLSAKLRGPSAGFYDNSEAIEGLGGLTRLRVHIKDVEPKHDDWAFMHVTLGGEDGQEFEMPLVVGIERFSPGKSPFIRPEAEGPTKFASKNCFHVERRTWESLRSHYFYEARQTFGIEPNTWVKPRFRLCSFGDSWTLFLGQKETNTLTHPVKLHLNSNPAFASPSPEAGSYRNSGSISKPDAVLVTISDALGSRERPATLRMWSINKIAAAVTMSVFTLTESYLERSSGSCWHLQALQTPHERDEMEQSLRDAAGYFGFSATLSGIRLCPRVTSKWGHLAVEAAPTSPGNRFKEGKKLAISRSQRSAVWEASFEGSRRFGRGWATHGQRAGGNNYDPSWDTSMMMRTTMHETTPPFTAPAAGGLRMPTVNWQPNIDTGGQPYETNSRMDFQTTTTLNMMTPALGFYFSERAAEQVNVASLTLSNGVQQSLEASLKLYCTTSRCSGSTLGNDKPRYFEWISLEMAGGLAFTPPTLNLTRIDESCFVIDTNGTADEREIVEAFKLAEDVFEISRFMPATTIMCWSPDRAAWDLNLGAKIDSVSELQSAISPHCVLRLVRQDDALANKMDQFLGDENREDPRQQGQKLPSATTIDEGPSPAKRAKT</sequence>
<feature type="region of interest" description="Disordered" evidence="1">
    <location>
        <begin position="570"/>
        <end position="604"/>
    </location>
</feature>
<dbReference type="Proteomes" id="UP000570595">
    <property type="component" value="Unassembled WGS sequence"/>
</dbReference>
<evidence type="ECO:0000313" key="2">
    <source>
        <dbReference type="EMBL" id="KAF4650066.1"/>
    </source>
</evidence>
<evidence type="ECO:0000313" key="4">
    <source>
        <dbReference type="Proteomes" id="UP000570595"/>
    </source>
</evidence>
<accession>A0A7J6KU96</accession>
<feature type="compositionally biased region" description="Polar residues" evidence="1">
    <location>
        <begin position="581"/>
        <end position="591"/>
    </location>
</feature>
<organism evidence="2 4">
    <name type="scientific">Perkinsus olseni</name>
    <name type="common">Perkinsus atlanticus</name>
    <dbReference type="NCBI Taxonomy" id="32597"/>
    <lineage>
        <taxon>Eukaryota</taxon>
        <taxon>Sar</taxon>
        <taxon>Alveolata</taxon>
        <taxon>Perkinsozoa</taxon>
        <taxon>Perkinsea</taxon>
        <taxon>Perkinsida</taxon>
        <taxon>Perkinsidae</taxon>
        <taxon>Perkinsus</taxon>
    </lineage>
</organism>
<evidence type="ECO:0000313" key="3">
    <source>
        <dbReference type="EMBL" id="KAF4650900.1"/>
    </source>
</evidence>
<comment type="caution">
    <text evidence="2">The sequence shown here is derived from an EMBL/GenBank/DDBJ whole genome shotgun (WGS) entry which is preliminary data.</text>
</comment>
<dbReference type="OrthoDB" id="10349145at2759"/>
<dbReference type="Proteomes" id="UP000572268">
    <property type="component" value="Unassembled WGS sequence"/>
</dbReference>
<evidence type="ECO:0000313" key="5">
    <source>
        <dbReference type="Proteomes" id="UP000572268"/>
    </source>
</evidence>
<reference evidence="4 5" key="1">
    <citation type="submission" date="2020-04" db="EMBL/GenBank/DDBJ databases">
        <title>Perkinsus olseni comparative genomics.</title>
        <authorList>
            <person name="Bogema D.R."/>
        </authorList>
    </citation>
    <scope>NUCLEOTIDE SEQUENCE [LARGE SCALE GENOMIC DNA]</scope>
    <source>
        <strain evidence="2">ATCC PRA-179</strain>
        <strain evidence="3">ATCC PRA-31</strain>
    </source>
</reference>
<dbReference type="AlphaFoldDB" id="A0A7J6KU96"/>